<evidence type="ECO:0000259" key="3">
    <source>
        <dbReference type="Pfam" id="PF08338"/>
    </source>
</evidence>
<dbReference type="PANTHER" id="PTHR11092">
    <property type="entry name" value="SUGAR NUCLEOTIDE EPIMERASE RELATED"/>
    <property type="match status" value="1"/>
</dbReference>
<dbReference type="PANTHER" id="PTHR11092:SF0">
    <property type="entry name" value="EPIMERASE FAMILY PROTEIN SDR39U1"/>
    <property type="match status" value="1"/>
</dbReference>
<accession>A0A1I1SXX9</accession>
<dbReference type="SUPFAM" id="SSF51735">
    <property type="entry name" value="NAD(P)-binding Rossmann-fold domains"/>
    <property type="match status" value="1"/>
</dbReference>
<dbReference type="Proteomes" id="UP000198862">
    <property type="component" value="Unassembled WGS sequence"/>
</dbReference>
<gene>
    <name evidence="4" type="ORF">SAMN02745724_04723</name>
</gene>
<evidence type="ECO:0000256" key="1">
    <source>
        <dbReference type="ARBA" id="ARBA00009353"/>
    </source>
</evidence>
<feature type="domain" description="NAD-dependent epimerase/dehydratase" evidence="2">
    <location>
        <begin position="16"/>
        <end position="228"/>
    </location>
</feature>
<keyword evidence="5" id="KW-1185">Reference proteome</keyword>
<dbReference type="STRING" id="1123010.SAMN02745724_04723"/>
<evidence type="ECO:0000259" key="2">
    <source>
        <dbReference type="Pfam" id="PF01370"/>
    </source>
</evidence>
<comment type="similarity">
    <text evidence="1">Belongs to the NAD(P)-dependent epimerase/dehydratase family. SDR39U1 subfamily.</text>
</comment>
<dbReference type="InterPro" id="IPR013549">
    <property type="entry name" value="DUF1731"/>
</dbReference>
<dbReference type="AlphaFoldDB" id="A0A1I1SXX9"/>
<protein>
    <submittedName>
        <fullName evidence="4">TIGR01777 family protein</fullName>
    </submittedName>
</protein>
<evidence type="ECO:0000313" key="5">
    <source>
        <dbReference type="Proteomes" id="UP000198862"/>
    </source>
</evidence>
<dbReference type="InterPro" id="IPR001509">
    <property type="entry name" value="Epimerase_deHydtase"/>
</dbReference>
<dbReference type="Pfam" id="PF01370">
    <property type="entry name" value="Epimerase"/>
    <property type="match status" value="1"/>
</dbReference>
<evidence type="ECO:0000313" key="4">
    <source>
        <dbReference type="EMBL" id="SFD51222.1"/>
    </source>
</evidence>
<proteinExistence type="inferred from homology"/>
<dbReference type="OrthoDB" id="9801773at2"/>
<feature type="domain" description="DUF1731" evidence="3">
    <location>
        <begin position="263"/>
        <end position="310"/>
    </location>
</feature>
<dbReference type="EMBL" id="FOLO01000064">
    <property type="protein sequence ID" value="SFD51222.1"/>
    <property type="molecule type" value="Genomic_DNA"/>
</dbReference>
<dbReference type="NCBIfam" id="TIGR01777">
    <property type="entry name" value="yfcH"/>
    <property type="match status" value="1"/>
</dbReference>
<organism evidence="4 5">
    <name type="scientific">Pseudoalteromonas denitrificans DSM 6059</name>
    <dbReference type="NCBI Taxonomy" id="1123010"/>
    <lineage>
        <taxon>Bacteria</taxon>
        <taxon>Pseudomonadati</taxon>
        <taxon>Pseudomonadota</taxon>
        <taxon>Gammaproteobacteria</taxon>
        <taxon>Alteromonadales</taxon>
        <taxon>Pseudoalteromonadaceae</taxon>
        <taxon>Pseudoalteromonas</taxon>
    </lineage>
</organism>
<reference evidence="4 5" key="1">
    <citation type="submission" date="2016-10" db="EMBL/GenBank/DDBJ databases">
        <authorList>
            <person name="de Groot N.N."/>
        </authorList>
    </citation>
    <scope>NUCLEOTIDE SEQUENCE [LARGE SCALE GENOMIC DNA]</scope>
    <source>
        <strain evidence="4 5">DSM 6059</strain>
    </source>
</reference>
<dbReference type="Gene3D" id="3.40.50.720">
    <property type="entry name" value="NAD(P)-binding Rossmann-like Domain"/>
    <property type="match status" value="1"/>
</dbReference>
<sequence>MPLMEFEIYQSDKKKMLITGGSGFIGKRLVQVLLTLNHEITLLSRNINATVKAFKGKVHVITDFSEIEDNSEFDVIINLAGEPLARGRWTKKRKEKFVESRLTITANICELIKRLKHKPEVLINGSAIGYYGPHKDNILDESGSVVDCFSHALCRKWEEQALKAESSDTRVCLLRIGIVLGHDGGPLAELRLPFEYGLSMQISHGQQWMSWIHRDDLIAMILYIMNQSDIRGAVNATAPNPVTNKRFADTLSQHLKTFLRIRVPGKLLSLMIGELADEVLITGQRVMPAKIQSKGFNFTYPELNTALDELIGLPLK</sequence>
<dbReference type="InterPro" id="IPR010099">
    <property type="entry name" value="SDR39U1"/>
</dbReference>
<dbReference type="Pfam" id="PF08338">
    <property type="entry name" value="DUF1731"/>
    <property type="match status" value="1"/>
</dbReference>
<name>A0A1I1SXX9_9GAMM</name>
<dbReference type="InterPro" id="IPR036291">
    <property type="entry name" value="NAD(P)-bd_dom_sf"/>
</dbReference>